<proteinExistence type="predicted"/>
<feature type="transmembrane region" description="Helical" evidence="2">
    <location>
        <begin position="282"/>
        <end position="303"/>
    </location>
</feature>
<comment type="caution">
    <text evidence="3">The sequence shown here is derived from an EMBL/GenBank/DDBJ whole genome shotgun (WGS) entry which is preliminary data.</text>
</comment>
<gene>
    <name evidence="3" type="ORF">ACFPM7_03820</name>
</gene>
<evidence type="ECO:0000313" key="3">
    <source>
        <dbReference type="EMBL" id="MFC5286167.1"/>
    </source>
</evidence>
<dbReference type="RefSeq" id="WP_378243752.1">
    <property type="nucleotide sequence ID" value="NZ_JBHSKF010000001.1"/>
</dbReference>
<dbReference type="Pfam" id="PF19877">
    <property type="entry name" value="DUF6350"/>
    <property type="match status" value="1"/>
</dbReference>
<evidence type="ECO:0000256" key="2">
    <source>
        <dbReference type="SAM" id="Phobius"/>
    </source>
</evidence>
<sequence>MALLEEARRQTARTRVGDLATAALGPLVAGYTAIAAVFATVTALAPKAAFTADGVLLAAVPGWLAAHQVPLVIGGRELGVLPLLATLLVAALVGATARAVAARTSAMGPRETGWIGGAVVLGHAGAGLAAALVLDGPVEADPLAGFYYPALISAIACAVALAGRSGLLERVSARVDPAAVRGLRAGLLGTAALVLIGALVLLFGLVTSFGEVGALFTGGAGAGAGLLLLSVGYLPNAIVAAVGFAAGPGFGIGGVAVGPLEFAGGPLPAVPLLGALPSAAHGWWPALLLLPALAGALVGWVLREVDESPFARLRAVAVAAVVVAAAFAVLAGMAGGALAGGPFDPVDLRASGLSLALVGWIGLPGAAVAWFAGTHPVAAGLIGPEEAERPDSDEQAAPADDSDEPAEPAEPADGDEPDETAEPAESDEPAEPDVSDEDESPAADTGVASDTDAADRDR</sequence>
<feature type="transmembrane region" description="Helical" evidence="2">
    <location>
        <begin position="146"/>
        <end position="164"/>
    </location>
</feature>
<name>A0ABW0EFJ6_9PSEU</name>
<accession>A0ABW0EFJ6</accession>
<feature type="transmembrane region" description="Helical" evidence="2">
    <location>
        <begin position="78"/>
        <end position="101"/>
    </location>
</feature>
<feature type="region of interest" description="Disordered" evidence="1">
    <location>
        <begin position="387"/>
        <end position="458"/>
    </location>
</feature>
<feature type="transmembrane region" description="Helical" evidence="2">
    <location>
        <begin position="185"/>
        <end position="206"/>
    </location>
</feature>
<evidence type="ECO:0000313" key="4">
    <source>
        <dbReference type="Proteomes" id="UP001596157"/>
    </source>
</evidence>
<keyword evidence="2" id="KW-0472">Membrane</keyword>
<protein>
    <submittedName>
        <fullName evidence="3">DUF6350 family protein</fullName>
    </submittedName>
</protein>
<feature type="compositionally biased region" description="Acidic residues" evidence="1">
    <location>
        <begin position="400"/>
        <end position="441"/>
    </location>
</feature>
<evidence type="ECO:0000256" key="1">
    <source>
        <dbReference type="SAM" id="MobiDB-lite"/>
    </source>
</evidence>
<keyword evidence="2" id="KW-1133">Transmembrane helix</keyword>
<dbReference type="Proteomes" id="UP001596157">
    <property type="component" value="Unassembled WGS sequence"/>
</dbReference>
<keyword evidence="4" id="KW-1185">Reference proteome</keyword>
<keyword evidence="2" id="KW-0812">Transmembrane</keyword>
<reference evidence="4" key="1">
    <citation type="journal article" date="2019" name="Int. J. Syst. Evol. Microbiol.">
        <title>The Global Catalogue of Microorganisms (GCM) 10K type strain sequencing project: providing services to taxonomists for standard genome sequencing and annotation.</title>
        <authorList>
            <consortium name="The Broad Institute Genomics Platform"/>
            <consortium name="The Broad Institute Genome Sequencing Center for Infectious Disease"/>
            <person name="Wu L."/>
            <person name="Ma J."/>
        </authorList>
    </citation>
    <scope>NUCLEOTIDE SEQUENCE [LARGE SCALE GENOMIC DNA]</scope>
    <source>
        <strain evidence="4">CCUG 59778</strain>
    </source>
</reference>
<feature type="transmembrane region" description="Helical" evidence="2">
    <location>
        <begin position="315"/>
        <end position="338"/>
    </location>
</feature>
<organism evidence="3 4">
    <name type="scientific">Actinokineospora guangxiensis</name>
    <dbReference type="NCBI Taxonomy" id="1490288"/>
    <lineage>
        <taxon>Bacteria</taxon>
        <taxon>Bacillati</taxon>
        <taxon>Actinomycetota</taxon>
        <taxon>Actinomycetes</taxon>
        <taxon>Pseudonocardiales</taxon>
        <taxon>Pseudonocardiaceae</taxon>
        <taxon>Actinokineospora</taxon>
    </lineage>
</organism>
<feature type="transmembrane region" description="Helical" evidence="2">
    <location>
        <begin position="212"/>
        <end position="231"/>
    </location>
</feature>
<dbReference type="EMBL" id="JBHSKF010000001">
    <property type="protein sequence ID" value="MFC5286167.1"/>
    <property type="molecule type" value="Genomic_DNA"/>
</dbReference>
<dbReference type="InterPro" id="IPR045931">
    <property type="entry name" value="DUF6350"/>
</dbReference>
<feature type="transmembrane region" description="Helical" evidence="2">
    <location>
        <begin position="113"/>
        <end position="134"/>
    </location>
</feature>
<feature type="transmembrane region" description="Helical" evidence="2">
    <location>
        <begin position="350"/>
        <end position="372"/>
    </location>
</feature>
<feature type="transmembrane region" description="Helical" evidence="2">
    <location>
        <begin position="20"/>
        <end position="41"/>
    </location>
</feature>
<feature type="transmembrane region" description="Helical" evidence="2">
    <location>
        <begin position="238"/>
        <end position="262"/>
    </location>
</feature>